<dbReference type="GO" id="GO:0046726">
    <property type="term" value="P:positive regulation by virus of viral protein levels in host cell"/>
    <property type="evidence" value="ECO:0007669"/>
    <property type="project" value="Ensembl"/>
</dbReference>
<evidence type="ECO:0000256" key="1">
    <source>
        <dbReference type="ARBA" id="ARBA00004477"/>
    </source>
</evidence>
<dbReference type="PANTHER" id="PTHR11035:SF20">
    <property type="entry name" value="VERY-LONG-CHAIN (3R)-3-HYDROXYACYL-COA DEHYDRATASE 3"/>
    <property type="match status" value="1"/>
</dbReference>
<keyword evidence="11 17" id="KW-0443">Lipid metabolism</keyword>
<dbReference type="InParanoid" id="A0A803YBM9"/>
<dbReference type="GO" id="GO:0005789">
    <property type="term" value="C:endoplasmic reticulum membrane"/>
    <property type="evidence" value="ECO:0007669"/>
    <property type="project" value="UniProtKB-SubCell"/>
</dbReference>
<dbReference type="Gene3D" id="2.60.40.790">
    <property type="match status" value="1"/>
</dbReference>
<dbReference type="Pfam" id="PF04387">
    <property type="entry name" value="PTPLA"/>
    <property type="match status" value="1"/>
</dbReference>
<comment type="catalytic activity">
    <reaction evidence="16">
        <text>a very-long-chain (3R)-3-hydroxyacyl-CoA = a very-long-chain (2E)-enoyl-CoA + H2O</text>
        <dbReference type="Rhea" id="RHEA:45812"/>
        <dbReference type="ChEBI" id="CHEBI:15377"/>
        <dbReference type="ChEBI" id="CHEBI:83728"/>
        <dbReference type="ChEBI" id="CHEBI:85440"/>
        <dbReference type="EC" id="4.2.1.134"/>
    </reaction>
    <physiologicalReaction direction="left-to-right" evidence="16">
        <dbReference type="Rhea" id="RHEA:45813"/>
    </physiologicalReaction>
</comment>
<reference evidence="19" key="2">
    <citation type="submission" date="2025-08" db="UniProtKB">
        <authorList>
            <consortium name="Ensembl"/>
        </authorList>
    </citation>
    <scope>IDENTIFICATION</scope>
</reference>
<dbReference type="EC" id="4.2.1.134" evidence="4 17"/>
<evidence type="ECO:0000256" key="7">
    <source>
        <dbReference type="ARBA" id="ARBA00022824"/>
    </source>
</evidence>
<keyword evidence="14 17" id="KW-0456">Lyase</keyword>
<dbReference type="InterPro" id="IPR007052">
    <property type="entry name" value="CS_dom"/>
</dbReference>
<dbReference type="Ensembl" id="ENSMGAT00000029217.1">
    <property type="protein sequence ID" value="ENSMGAP00000029176.1"/>
    <property type="gene ID" value="ENSMGAG00000009683.3"/>
</dbReference>
<keyword evidence="12 17" id="KW-0472">Membrane</keyword>
<keyword evidence="7 17" id="KW-0256">Endoplasmic reticulum</keyword>
<dbReference type="GO" id="GO:0019899">
    <property type="term" value="F:enzyme binding"/>
    <property type="evidence" value="ECO:0007669"/>
    <property type="project" value="Ensembl"/>
</dbReference>
<evidence type="ECO:0000256" key="9">
    <source>
        <dbReference type="ARBA" id="ARBA00022989"/>
    </source>
</evidence>
<evidence type="ECO:0000256" key="12">
    <source>
        <dbReference type="ARBA" id="ARBA00023136"/>
    </source>
</evidence>
<evidence type="ECO:0000256" key="17">
    <source>
        <dbReference type="RuleBase" id="RU363109"/>
    </source>
</evidence>
<accession>A0A803YBM9</accession>
<evidence type="ECO:0000313" key="19">
    <source>
        <dbReference type="Ensembl" id="ENSMGAP00000029176.1"/>
    </source>
</evidence>
<dbReference type="SUPFAM" id="SSF49764">
    <property type="entry name" value="HSP20-like chaperones"/>
    <property type="match status" value="1"/>
</dbReference>
<comment type="function">
    <text evidence="17">Catalyzes the third of the four reactions of the long-chain fatty acids elongation cycle. This endoplasmic reticulum-bound enzymatic process, allows the addition of two carbons to the chain of long- and very long-chain fatty acids/VLCFAs per cycle. This enzyme catalyzes the dehydration of the 3-hydroxyacyl-CoA intermediate into trans-2,3-enoyl-CoA, within each cycle of fatty acid elongation. Thereby, it participates to the production of VLCFAs of different chain lengths that are involved in multiple biological processes as precursors of membrane lipids and lipid mediators.</text>
</comment>
<evidence type="ECO:0000256" key="15">
    <source>
        <dbReference type="ARBA" id="ARBA00023688"/>
    </source>
</evidence>
<feature type="transmembrane region" description="Helical" evidence="17">
    <location>
        <begin position="191"/>
        <end position="209"/>
    </location>
</feature>
<keyword evidence="6 17" id="KW-0812">Transmembrane</keyword>
<dbReference type="GO" id="GO:0007254">
    <property type="term" value="P:JNK cascade"/>
    <property type="evidence" value="ECO:0007669"/>
    <property type="project" value="Ensembl"/>
</dbReference>
<feature type="domain" description="CS" evidence="18">
    <location>
        <begin position="1"/>
        <end position="68"/>
    </location>
</feature>
<comment type="pathway">
    <text evidence="2 17">Lipid metabolism; fatty acid biosynthesis.</text>
</comment>
<evidence type="ECO:0000256" key="4">
    <source>
        <dbReference type="ARBA" id="ARBA00013122"/>
    </source>
</evidence>
<evidence type="ECO:0000256" key="5">
    <source>
        <dbReference type="ARBA" id="ARBA00022516"/>
    </source>
</evidence>
<organism evidence="19 20">
    <name type="scientific">Meleagris gallopavo</name>
    <name type="common">Wild turkey</name>
    <dbReference type="NCBI Taxonomy" id="9103"/>
    <lineage>
        <taxon>Eukaryota</taxon>
        <taxon>Metazoa</taxon>
        <taxon>Chordata</taxon>
        <taxon>Craniata</taxon>
        <taxon>Vertebrata</taxon>
        <taxon>Euteleostomi</taxon>
        <taxon>Archelosauria</taxon>
        <taxon>Archosauria</taxon>
        <taxon>Dinosauria</taxon>
        <taxon>Saurischia</taxon>
        <taxon>Theropoda</taxon>
        <taxon>Coelurosauria</taxon>
        <taxon>Aves</taxon>
        <taxon>Neognathae</taxon>
        <taxon>Galloanserae</taxon>
        <taxon>Galliformes</taxon>
        <taxon>Phasianidae</taxon>
        <taxon>Meleagridinae</taxon>
        <taxon>Meleagris</taxon>
    </lineage>
</organism>
<evidence type="ECO:0000256" key="11">
    <source>
        <dbReference type="ARBA" id="ARBA00023098"/>
    </source>
</evidence>
<dbReference type="GO" id="GO:0030497">
    <property type="term" value="P:fatty acid elongation"/>
    <property type="evidence" value="ECO:0007669"/>
    <property type="project" value="Ensembl"/>
</dbReference>
<dbReference type="UniPathway" id="UPA00094"/>
<dbReference type="GO" id="GO:0042761">
    <property type="term" value="P:very long-chain fatty acid biosynthetic process"/>
    <property type="evidence" value="ECO:0007669"/>
    <property type="project" value="Ensembl"/>
</dbReference>
<feature type="transmembrane region" description="Helical" evidence="17">
    <location>
        <begin position="123"/>
        <end position="144"/>
    </location>
</feature>
<dbReference type="InterPro" id="IPR007482">
    <property type="entry name" value="Tyr_Pase-like_PTPLA"/>
</dbReference>
<dbReference type="GeneTree" id="ENSGT00530000062962"/>
<dbReference type="GO" id="GO:0030148">
    <property type="term" value="P:sphingolipid biosynthetic process"/>
    <property type="evidence" value="ECO:0007669"/>
    <property type="project" value="TreeGrafter"/>
</dbReference>
<reference evidence="19 20" key="1">
    <citation type="journal article" date="2010" name="PLoS Biol.">
        <title>Multi-platform next-generation sequencing of the domestic turkey (Meleagris gallopavo): genome assembly and analysis.</title>
        <authorList>
            <person name="Dalloul R.A."/>
            <person name="Long J.A."/>
            <person name="Zimin A.V."/>
            <person name="Aslam L."/>
            <person name="Beal K."/>
            <person name="Blomberg L.A."/>
            <person name="Bouffard P."/>
            <person name="Burt D.W."/>
            <person name="Crasta O."/>
            <person name="Crooijmans R.P."/>
            <person name="Cooper K."/>
            <person name="Coulombe R.A."/>
            <person name="De S."/>
            <person name="Delany M.E."/>
            <person name="Dodgson J.B."/>
            <person name="Dong J.J."/>
            <person name="Evans C."/>
            <person name="Frederickson K.M."/>
            <person name="Flicek P."/>
            <person name="Florea L."/>
            <person name="Folkerts O."/>
            <person name="Groenen M.A."/>
            <person name="Harkins T.T."/>
            <person name="Herrero J."/>
            <person name="Hoffmann S."/>
            <person name="Megens H.J."/>
            <person name="Jiang A."/>
            <person name="de Jong P."/>
            <person name="Kaiser P."/>
            <person name="Kim H."/>
            <person name="Kim K.W."/>
            <person name="Kim S."/>
            <person name="Langenberger D."/>
            <person name="Lee M.K."/>
            <person name="Lee T."/>
            <person name="Mane S."/>
            <person name="Marcais G."/>
            <person name="Marz M."/>
            <person name="McElroy A.P."/>
            <person name="Modise T."/>
            <person name="Nefedov M."/>
            <person name="Notredame C."/>
            <person name="Paton I.R."/>
            <person name="Payne W.S."/>
            <person name="Pertea G."/>
            <person name="Prickett D."/>
            <person name="Puiu D."/>
            <person name="Qioa D."/>
            <person name="Raineri E."/>
            <person name="Ruffier M."/>
            <person name="Salzberg S.L."/>
            <person name="Schatz M.C."/>
            <person name="Scheuring C."/>
            <person name="Schmidt C.J."/>
            <person name="Schroeder S."/>
            <person name="Searle S.M."/>
            <person name="Smith E.J."/>
            <person name="Smith J."/>
            <person name="Sonstegard T.S."/>
            <person name="Stadler P.F."/>
            <person name="Tafer H."/>
            <person name="Tu Z.J."/>
            <person name="Van Tassell C.P."/>
            <person name="Vilella A.J."/>
            <person name="Williams K.P."/>
            <person name="Yorke J.A."/>
            <person name="Zhang L."/>
            <person name="Zhang H.B."/>
            <person name="Zhang X."/>
            <person name="Zhang Y."/>
            <person name="Reed K.M."/>
        </authorList>
    </citation>
    <scope>NUCLEOTIDE SEQUENCE [LARGE SCALE GENOMIC DNA]</scope>
</reference>
<comment type="caution">
    <text evidence="17">Lacks conserved residue(s) required for the propagation of feature annotation.</text>
</comment>
<comment type="subcellular location">
    <subcellularLocation>
        <location evidence="1 17">Endoplasmic reticulum membrane</location>
        <topology evidence="1 17">Multi-pass membrane protein</topology>
    </subcellularLocation>
</comment>
<keyword evidence="20" id="KW-1185">Reference proteome</keyword>
<protein>
    <recommendedName>
        <fullName evidence="4 17">Very-long-chain (3R)-3-hydroxyacyl-CoA dehydratase</fullName>
        <ecNumber evidence="4 17">4.2.1.134</ecNumber>
    </recommendedName>
</protein>
<evidence type="ECO:0000256" key="16">
    <source>
        <dbReference type="ARBA" id="ARBA00023727"/>
    </source>
</evidence>
<sequence>PLQNPEVSIADDVLRFRAQGHGAKGDNIYEFQIEFLEPVEPKPVCRVTQRQLNITVQKKESNWWERLTKQEKRPLFLAPDFDRWLDESDAEMELKEKEEEKINKMKIESRVPKDPFKHLKKGYLIMYNLVQFLGFSWIFVNMTVRLFILGKDSFYDTFHTIADMMYFCQTLALMEILNSLIGLVRSPLIPAVIQVFGRNFILFVVLGSLEEMQSRAVVFFLFYFWSIIELFRSVGFFFKWVCAEQWGCLIQMLTSKIMNILPVSDNHGFLLSAVCLIQSIPIFSETGKFSLGLPNPLNVTIQFSFLLQMYLIALFLGLFVNFRYLYKQRKQHLGPKKRKMK</sequence>
<feature type="transmembrane region" description="Helical" evidence="17">
    <location>
        <begin position="221"/>
        <end position="242"/>
    </location>
</feature>
<keyword evidence="8 17" id="KW-0276">Fatty acid metabolism</keyword>
<dbReference type="OrthoDB" id="10027013at2759"/>
<dbReference type="GO" id="GO:0102158">
    <property type="term" value="F:very-long-chain (3R)-3-hydroxyacyl-CoA dehydratase activity"/>
    <property type="evidence" value="ECO:0007669"/>
    <property type="project" value="UniProtKB-EC"/>
</dbReference>
<dbReference type="GO" id="GO:0045070">
    <property type="term" value="P:positive regulation of viral genome replication"/>
    <property type="evidence" value="ECO:0007669"/>
    <property type="project" value="Ensembl"/>
</dbReference>
<evidence type="ECO:0000313" key="20">
    <source>
        <dbReference type="Proteomes" id="UP000001645"/>
    </source>
</evidence>
<dbReference type="PANTHER" id="PTHR11035">
    <property type="entry name" value="VERY-LONG-CHAIN (3R)-3-HYDROXYACYL-COA DEHYDRATASE"/>
    <property type="match status" value="1"/>
</dbReference>
<name>A0A803YBM9_MELGA</name>
<evidence type="ECO:0000256" key="8">
    <source>
        <dbReference type="ARBA" id="ARBA00022832"/>
    </source>
</evidence>
<evidence type="ECO:0000256" key="14">
    <source>
        <dbReference type="ARBA" id="ARBA00023239"/>
    </source>
</evidence>
<dbReference type="InterPro" id="IPR008978">
    <property type="entry name" value="HSP20-like_chaperone"/>
</dbReference>
<feature type="transmembrane region" description="Helical" evidence="17">
    <location>
        <begin position="303"/>
        <end position="326"/>
    </location>
</feature>
<comment type="similarity">
    <text evidence="3 17">Belongs to the very long-chain fatty acids dehydratase HACD family.</text>
</comment>
<dbReference type="AlphaFoldDB" id="A0A803YBM9"/>
<keyword evidence="5 17" id="KW-0444">Lipid biosynthesis</keyword>
<evidence type="ECO:0000256" key="10">
    <source>
        <dbReference type="ARBA" id="ARBA00023054"/>
    </source>
</evidence>
<dbReference type="GO" id="GO:0031965">
    <property type="term" value="C:nuclear membrane"/>
    <property type="evidence" value="ECO:0007669"/>
    <property type="project" value="Ensembl"/>
</dbReference>
<keyword evidence="9 17" id="KW-1133">Transmembrane helix</keyword>
<gene>
    <name evidence="19" type="primary">HACD3</name>
</gene>
<evidence type="ECO:0000259" key="18">
    <source>
        <dbReference type="PROSITE" id="PS51203"/>
    </source>
</evidence>
<proteinExistence type="inferred from homology"/>
<dbReference type="GO" id="GO:0007266">
    <property type="term" value="P:Rho protein signal transduction"/>
    <property type="evidence" value="ECO:0007669"/>
    <property type="project" value="Ensembl"/>
</dbReference>
<evidence type="ECO:0000256" key="13">
    <source>
        <dbReference type="ARBA" id="ARBA00023160"/>
    </source>
</evidence>
<evidence type="ECO:0000256" key="6">
    <source>
        <dbReference type="ARBA" id="ARBA00022692"/>
    </source>
</evidence>
<dbReference type="CDD" id="cd06465">
    <property type="entry name" value="p23_hB-ind1_like"/>
    <property type="match status" value="1"/>
</dbReference>
<evidence type="ECO:0000256" key="3">
    <source>
        <dbReference type="ARBA" id="ARBA00007811"/>
    </source>
</evidence>
<dbReference type="FunCoup" id="A0A803YBM9">
    <property type="interactions" value="265"/>
</dbReference>
<evidence type="ECO:0000256" key="2">
    <source>
        <dbReference type="ARBA" id="ARBA00005194"/>
    </source>
</evidence>
<dbReference type="PROSITE" id="PS51203">
    <property type="entry name" value="CS"/>
    <property type="match status" value="1"/>
</dbReference>
<dbReference type="Bgee" id="ENSMGAG00000009683">
    <property type="expression patterns" value="Expressed in ovary and 17 other cell types or tissues"/>
</dbReference>
<reference evidence="19" key="3">
    <citation type="submission" date="2025-09" db="UniProtKB">
        <authorList>
            <consortium name="Ensembl"/>
        </authorList>
    </citation>
    <scope>IDENTIFICATION</scope>
</reference>
<keyword evidence="13 17" id="KW-0275">Fatty acid biosynthesis</keyword>
<dbReference type="GO" id="GO:1902532">
    <property type="term" value="P:negative regulation of intracellular signal transduction"/>
    <property type="evidence" value="ECO:0007669"/>
    <property type="project" value="Ensembl"/>
</dbReference>
<comment type="catalytic activity">
    <reaction evidence="15">
        <text>(3R)-hydroxyhexadecanoyl-CoA = (2E)-hexadecenoyl-CoA + H2O</text>
        <dbReference type="Rhea" id="RHEA:39159"/>
        <dbReference type="ChEBI" id="CHEBI:15377"/>
        <dbReference type="ChEBI" id="CHEBI:61526"/>
        <dbReference type="ChEBI" id="CHEBI:74278"/>
    </reaction>
    <physiologicalReaction direction="left-to-right" evidence="15">
        <dbReference type="Rhea" id="RHEA:39160"/>
    </physiologicalReaction>
</comment>
<dbReference type="Proteomes" id="UP000001645">
    <property type="component" value="Chromosome 12"/>
</dbReference>
<keyword evidence="10" id="KW-0175">Coiled coil</keyword>